<protein>
    <submittedName>
        <fullName evidence="2">Uncharacterized protein</fullName>
    </submittedName>
</protein>
<keyword evidence="1" id="KW-1133">Transmembrane helix</keyword>
<comment type="caution">
    <text evidence="2">The sequence shown here is derived from an EMBL/GenBank/DDBJ whole genome shotgun (WGS) entry which is preliminary data.</text>
</comment>
<keyword evidence="1" id="KW-0812">Transmembrane</keyword>
<evidence type="ECO:0000313" key="3">
    <source>
        <dbReference type="Proteomes" id="UP000052167"/>
    </source>
</evidence>
<reference evidence="2 3" key="1">
    <citation type="submission" date="2014-06" db="EMBL/GenBank/DDBJ databases">
        <title>Rhizobium pelagicum/R2-400B4.</title>
        <authorList>
            <person name="Kimes N.E."/>
            <person name="Lopez-Perez M."/>
        </authorList>
    </citation>
    <scope>NUCLEOTIDE SEQUENCE [LARGE SCALE GENOMIC DNA]</scope>
    <source>
        <strain evidence="2 3">R2-400B4</strain>
    </source>
</reference>
<gene>
    <name evidence="2" type="ORF">GV68_04690</name>
</gene>
<organism evidence="2 3">
    <name type="scientific">Pseudorhizobium pelagicum</name>
    <dbReference type="NCBI Taxonomy" id="1509405"/>
    <lineage>
        <taxon>Bacteria</taxon>
        <taxon>Pseudomonadati</taxon>
        <taxon>Pseudomonadota</taxon>
        <taxon>Alphaproteobacteria</taxon>
        <taxon>Hyphomicrobiales</taxon>
        <taxon>Rhizobiaceae</taxon>
        <taxon>Rhizobium/Agrobacterium group</taxon>
        <taxon>Pseudorhizobium</taxon>
    </lineage>
</organism>
<dbReference type="EMBL" id="JOKJ01000012">
    <property type="protein sequence ID" value="KEQ07619.1"/>
    <property type="molecule type" value="Genomic_DNA"/>
</dbReference>
<sequence length="236" mass="25737">MMLFKKFADQVLRKQFAAARHTVLAELRSLVATRGDIIEFEITPGPAGLDALCTSQKKIWREDVRSEFARLCGFSIAAVCLACVAVLSIVRLDGAVVRCAAIIALGVAIYWVQGKLWRSCSGLRTKVNQGYKSASLDVFTNHGRSIWLVGSRGVYVALNAVDHTAPQCEFLPFPEIGDVTISRFEGETLVSLWSSAGRLVRVMIFPGQTIDNTPDLNGLVTRAHRSPMVEIGVATA</sequence>
<evidence type="ECO:0000256" key="1">
    <source>
        <dbReference type="SAM" id="Phobius"/>
    </source>
</evidence>
<dbReference type="Proteomes" id="UP000052167">
    <property type="component" value="Unassembled WGS sequence"/>
</dbReference>
<dbReference type="AlphaFoldDB" id="A0A922NYC5"/>
<name>A0A922NYC5_9HYPH</name>
<evidence type="ECO:0000313" key="2">
    <source>
        <dbReference type="EMBL" id="KEQ07619.1"/>
    </source>
</evidence>
<feature type="transmembrane region" description="Helical" evidence="1">
    <location>
        <begin position="95"/>
        <end position="112"/>
    </location>
</feature>
<accession>A0A922NYC5</accession>
<proteinExistence type="predicted"/>
<keyword evidence="3" id="KW-1185">Reference proteome</keyword>
<feature type="transmembrane region" description="Helical" evidence="1">
    <location>
        <begin position="68"/>
        <end position="89"/>
    </location>
</feature>
<keyword evidence="1" id="KW-0472">Membrane</keyword>